<accession>A0ABV8J674</accession>
<dbReference type="EMBL" id="JBHSBL010000024">
    <property type="protein sequence ID" value="MFC4070510.1"/>
    <property type="molecule type" value="Genomic_DNA"/>
</dbReference>
<comment type="caution">
    <text evidence="2">The sequence shown here is derived from an EMBL/GenBank/DDBJ whole genome shotgun (WGS) entry which is preliminary data.</text>
</comment>
<dbReference type="RefSeq" id="WP_378071387.1">
    <property type="nucleotide sequence ID" value="NZ_JBHSBL010000024.1"/>
</dbReference>
<feature type="signal peptide" evidence="1">
    <location>
        <begin position="1"/>
        <end position="26"/>
    </location>
</feature>
<keyword evidence="1" id="KW-0732">Signal</keyword>
<dbReference type="Proteomes" id="UP001595867">
    <property type="component" value="Unassembled WGS sequence"/>
</dbReference>
<organism evidence="2 3">
    <name type="scientific">Actinoplanes subglobosus</name>
    <dbReference type="NCBI Taxonomy" id="1547892"/>
    <lineage>
        <taxon>Bacteria</taxon>
        <taxon>Bacillati</taxon>
        <taxon>Actinomycetota</taxon>
        <taxon>Actinomycetes</taxon>
        <taxon>Micromonosporales</taxon>
        <taxon>Micromonosporaceae</taxon>
        <taxon>Actinoplanes</taxon>
    </lineage>
</organism>
<evidence type="ECO:0000313" key="2">
    <source>
        <dbReference type="EMBL" id="MFC4070510.1"/>
    </source>
</evidence>
<proteinExistence type="predicted"/>
<evidence type="ECO:0000256" key="1">
    <source>
        <dbReference type="SAM" id="SignalP"/>
    </source>
</evidence>
<reference evidence="3" key="1">
    <citation type="journal article" date="2019" name="Int. J. Syst. Evol. Microbiol.">
        <title>The Global Catalogue of Microorganisms (GCM) 10K type strain sequencing project: providing services to taxonomists for standard genome sequencing and annotation.</title>
        <authorList>
            <consortium name="The Broad Institute Genomics Platform"/>
            <consortium name="The Broad Institute Genome Sequencing Center for Infectious Disease"/>
            <person name="Wu L."/>
            <person name="Ma J."/>
        </authorList>
    </citation>
    <scope>NUCLEOTIDE SEQUENCE [LARGE SCALE GENOMIC DNA]</scope>
    <source>
        <strain evidence="3">TBRC 5832</strain>
    </source>
</reference>
<sequence length="218" mass="21100">MHKSRITAAVIAGATAALMLSTPALADDATVLTADSLAGPAVAVGDTISAGIATGTQAVFATAPAGANGMKCTGSSFSAVVNDNPAAPGSATLGATLGLSGCTVTGIIGVLGVNSVTISNQPYTTTTASDGTVAVAGTDTAPISATLNLRTLLGSVTCVFVADGNAISGVADNTDNSIAFTDQKFNKSSGPAACIANAYFTAKYTPVSTSAGSLVFVN</sequence>
<keyword evidence="3" id="KW-1185">Reference proteome</keyword>
<protein>
    <submittedName>
        <fullName evidence="2">Tat pathway signal sequence domain protein</fullName>
    </submittedName>
</protein>
<gene>
    <name evidence="2" type="ORF">ACFO0C_36735</name>
</gene>
<feature type="chain" id="PRO_5045259086" evidence="1">
    <location>
        <begin position="27"/>
        <end position="218"/>
    </location>
</feature>
<evidence type="ECO:0000313" key="3">
    <source>
        <dbReference type="Proteomes" id="UP001595867"/>
    </source>
</evidence>
<name>A0ABV8J674_9ACTN</name>